<keyword evidence="1" id="KW-0175">Coiled coil</keyword>
<evidence type="ECO:0000259" key="4">
    <source>
        <dbReference type="Pfam" id="PF24181"/>
    </source>
</evidence>
<reference evidence="5" key="1">
    <citation type="submission" date="2021-06" db="EMBL/GenBank/DDBJ databases">
        <authorList>
            <person name="Kallberg Y."/>
            <person name="Tangrot J."/>
            <person name="Rosling A."/>
        </authorList>
    </citation>
    <scope>NUCLEOTIDE SEQUENCE</scope>
    <source>
        <strain evidence="5">IA702</strain>
    </source>
</reference>
<feature type="region of interest" description="Disordered" evidence="2">
    <location>
        <begin position="966"/>
        <end position="991"/>
    </location>
</feature>
<dbReference type="InterPro" id="IPR057566">
    <property type="entry name" value="TPR_TTI1_N"/>
</dbReference>
<proteinExistence type="predicted"/>
<dbReference type="InterPro" id="IPR049362">
    <property type="entry name" value="TTI1_rpt"/>
</dbReference>
<protein>
    <submittedName>
        <fullName evidence="5">1883_t:CDS:1</fullName>
    </submittedName>
</protein>
<feature type="compositionally biased region" description="Basic and acidic residues" evidence="2">
    <location>
        <begin position="882"/>
        <end position="905"/>
    </location>
</feature>
<accession>A0A9N9FMN5</accession>
<gene>
    <name evidence="5" type="ORF">POCULU_LOCUS4723</name>
</gene>
<dbReference type="PANTHER" id="PTHR18460:SF3">
    <property type="entry name" value="TELO2-INTERACTING PROTEIN 1 HOMOLOG"/>
    <property type="match status" value="1"/>
</dbReference>
<dbReference type="InterPro" id="IPR052587">
    <property type="entry name" value="TELO2-interacting_protein_1"/>
</dbReference>
<dbReference type="InterPro" id="IPR057567">
    <property type="entry name" value="TPR_TTI1_C"/>
</dbReference>
<feature type="region of interest" description="Disordered" evidence="2">
    <location>
        <begin position="882"/>
        <end position="915"/>
    </location>
</feature>
<sequence length="1248" mass="140936">MYSEELDEQRVVLFQQLKPLCLSLLQSVPVTRSNTTRITQLLSTLHATLASVSNASNVLTLNLIEYVFNCLQHLFQTAECPRSDAFIEGFLKCTLVMLEASWWQYMTPTLYRQLFIFFVSIIEGPERSKEREKLKERNKTSKQKESIKTPGDTPDHKSDEKSNDNDNTKSQIGSLSEDTKLTCLRCILALNPPHSQQQQSLQQELRDPQMRIVSGRCIFILLEYIKAERMLELRVRSLETLQMITNSLEDASVVASYLPGVVSTLGNTLIESQKENHRLLTSIVDVLGDIIILVMKDSVNDDIITKIEDLQDLKIFINTANDSSELKKEQSEERKPMYINRTASWHKATSYQIKTLLSQIFTIRNHSSAHLRLSFSNFSYKLLLSCSNSLSSSLAILLETLLLYLSDSYIEVSIPTRHHIVSLQHQHGTKFEQLFVPTMKENLDKWLTNLPRYLIGVDENAKRTVLDLISGHVRVLGRDVQSVLNNSLVRMSFGLLAAVEFDKSVTRVGVVERDIGAIEGIDSGILETNEVVTASSSVIPAFPSTSSIFYSPVPSSLPPFPRIPFKHLSQSAVHHSLSTLFRLFGYYGNLSFLVDHFLSFAQNNSPRFHAECVLIVNEIVLGAGGYGINEEEDDIGSRLFDRKTRTGNEFSKDFFDVNGRAANDYKNVKEIAKALVTEYVEWNREKTGDRINGTDEEYTLVQSMRDITLRHNAQTSISTSALTAPTYSQANVVILQSQLLRGISISSTILCNAFRPLLLTALYPILSSLTSSHSLVSSTAQTALVHVSYECGYASPSELILDNLDYIINDASRKLQKLREEMEVIDVLSMVVKIGGIGVLLYIEDIVRDILTQMDKWNLDEEIVARLSRVLENVVLVVGNEQKDSKGTSDTKGDDGVLEEDKTSEKVNSSGNTVTTEYGTISSEIADFVASYSPDAPCRLLPSEKATLDEIGEYFLDIRRQRESQELSTDQDAFNNDSVANHNESLQSPEEATPVLTQSQQITLSIVDKLVHFLPASSPHLRYTALCIIRLALPVFYSLPKELNPLVHRLWPLIMNRLGDGEHYVVLAAAEVIETIAITSGDFVMRRIIDDVWPRFKTLMDRRGKGVSNDVIDTWEYSISHRMKVSILSTMCITIKNVELTSEMLFELMDIMYPLLNKRQHERIQNIVTELFEAIAERHADAVWLITKGLVKEYSVVRVEKGHISDEIMRNIVWPEHLQKYSKEDGGEAYRNNVDKILEKIQSQEVKS</sequence>
<dbReference type="SUPFAM" id="SSF48371">
    <property type="entry name" value="ARM repeat"/>
    <property type="match status" value="2"/>
</dbReference>
<dbReference type="Pfam" id="PF24173">
    <property type="entry name" value="TPR_TTI1_N"/>
    <property type="match status" value="1"/>
</dbReference>
<feature type="domain" description="TTI1 N-terminal TPR" evidence="3">
    <location>
        <begin position="14"/>
        <end position="407"/>
    </location>
</feature>
<dbReference type="InterPro" id="IPR016024">
    <property type="entry name" value="ARM-type_fold"/>
</dbReference>
<evidence type="ECO:0000313" key="6">
    <source>
        <dbReference type="Proteomes" id="UP000789572"/>
    </source>
</evidence>
<dbReference type="AlphaFoldDB" id="A0A9N9FMN5"/>
<feature type="coiled-coil region" evidence="1">
    <location>
        <begin position="801"/>
        <end position="828"/>
    </location>
</feature>
<feature type="compositionally biased region" description="Polar residues" evidence="2">
    <location>
        <begin position="906"/>
        <end position="915"/>
    </location>
</feature>
<organism evidence="5 6">
    <name type="scientific">Paraglomus occultum</name>
    <dbReference type="NCBI Taxonomy" id="144539"/>
    <lineage>
        <taxon>Eukaryota</taxon>
        <taxon>Fungi</taxon>
        <taxon>Fungi incertae sedis</taxon>
        <taxon>Mucoromycota</taxon>
        <taxon>Glomeromycotina</taxon>
        <taxon>Glomeromycetes</taxon>
        <taxon>Paraglomerales</taxon>
        <taxon>Paraglomeraceae</taxon>
        <taxon>Paraglomus</taxon>
    </lineage>
</organism>
<dbReference type="Pfam" id="PF24181">
    <property type="entry name" value="TPR_TTI1_C"/>
    <property type="match status" value="1"/>
</dbReference>
<dbReference type="EMBL" id="CAJVPJ010000634">
    <property type="protein sequence ID" value="CAG8544918.1"/>
    <property type="molecule type" value="Genomic_DNA"/>
</dbReference>
<dbReference type="Pfam" id="PF24176">
    <property type="entry name" value="TPR_TTI1_2nd"/>
    <property type="match status" value="1"/>
</dbReference>
<dbReference type="Pfam" id="PF21547">
    <property type="entry name" value="TTI1"/>
    <property type="match status" value="1"/>
</dbReference>
<dbReference type="Gene3D" id="1.25.10.10">
    <property type="entry name" value="Leucine-rich Repeat Variant"/>
    <property type="match status" value="1"/>
</dbReference>
<dbReference type="Proteomes" id="UP000789572">
    <property type="component" value="Unassembled WGS sequence"/>
</dbReference>
<evidence type="ECO:0000256" key="2">
    <source>
        <dbReference type="SAM" id="MobiDB-lite"/>
    </source>
</evidence>
<evidence type="ECO:0000259" key="3">
    <source>
        <dbReference type="Pfam" id="PF24173"/>
    </source>
</evidence>
<dbReference type="GO" id="GO:0005737">
    <property type="term" value="C:cytoplasm"/>
    <property type="evidence" value="ECO:0007669"/>
    <property type="project" value="TreeGrafter"/>
</dbReference>
<evidence type="ECO:0000256" key="1">
    <source>
        <dbReference type="SAM" id="Coils"/>
    </source>
</evidence>
<dbReference type="InterPro" id="IPR011989">
    <property type="entry name" value="ARM-like"/>
</dbReference>
<feature type="compositionally biased region" description="Basic and acidic residues" evidence="2">
    <location>
        <begin position="129"/>
        <end position="167"/>
    </location>
</feature>
<dbReference type="OrthoDB" id="49511at2759"/>
<evidence type="ECO:0000313" key="5">
    <source>
        <dbReference type="EMBL" id="CAG8544918.1"/>
    </source>
</evidence>
<name>A0A9N9FMN5_9GLOM</name>
<dbReference type="PANTHER" id="PTHR18460">
    <property type="entry name" value="TEL2 INTERACTING PROTEIN 1 TTI1 FAMILY MEMBER"/>
    <property type="match status" value="1"/>
</dbReference>
<feature type="region of interest" description="Disordered" evidence="2">
    <location>
        <begin position="129"/>
        <end position="173"/>
    </location>
</feature>
<keyword evidence="6" id="KW-1185">Reference proteome</keyword>
<feature type="domain" description="TTI1 C-terminal TPR" evidence="4">
    <location>
        <begin position="944"/>
        <end position="1184"/>
    </location>
</feature>
<comment type="caution">
    <text evidence="5">The sequence shown here is derived from an EMBL/GenBank/DDBJ whole genome shotgun (WGS) entry which is preliminary data.</text>
</comment>